<dbReference type="Proteomes" id="UP000569903">
    <property type="component" value="Unassembled WGS sequence"/>
</dbReference>
<dbReference type="AlphaFoldDB" id="A0A841YUQ1"/>
<dbReference type="EMBL" id="JAARQN010000002">
    <property type="protein sequence ID" value="MBC1457008.1"/>
    <property type="molecule type" value="Genomic_DNA"/>
</dbReference>
<proteinExistence type="predicted"/>
<gene>
    <name evidence="1" type="ORF">HB850_04510</name>
</gene>
<sequence length="50" mass="5660">MRGSLWGALRELGVTAIVLCREVMSWLGLFVRYHMRCPHHGGKSYGNKKG</sequence>
<evidence type="ECO:0000313" key="1">
    <source>
        <dbReference type="EMBL" id="MBC1457008.1"/>
    </source>
</evidence>
<organism evidence="1 2">
    <name type="scientific">Listeria newyorkensis</name>
    <dbReference type="NCBI Taxonomy" id="1497681"/>
    <lineage>
        <taxon>Bacteria</taxon>
        <taxon>Bacillati</taxon>
        <taxon>Bacillota</taxon>
        <taxon>Bacilli</taxon>
        <taxon>Bacillales</taxon>
        <taxon>Listeriaceae</taxon>
        <taxon>Listeria</taxon>
    </lineage>
</organism>
<name>A0A841YUQ1_9LIST</name>
<reference evidence="1 2" key="1">
    <citation type="submission" date="2020-03" db="EMBL/GenBank/DDBJ databases">
        <title>Soil Listeria distribution.</title>
        <authorList>
            <person name="Liao J."/>
            <person name="Wiedmann M."/>
        </authorList>
    </citation>
    <scope>NUCLEOTIDE SEQUENCE [LARGE SCALE GENOMIC DNA]</scope>
    <source>
        <strain evidence="1 2">FSL L7-1614</strain>
    </source>
</reference>
<protein>
    <submittedName>
        <fullName evidence="1">Uncharacterized protein</fullName>
    </submittedName>
</protein>
<evidence type="ECO:0000313" key="2">
    <source>
        <dbReference type="Proteomes" id="UP000569903"/>
    </source>
</evidence>
<dbReference type="RefSeq" id="WP_156110612.1">
    <property type="nucleotide sequence ID" value="NZ_BJEY01000005.1"/>
</dbReference>
<comment type="caution">
    <text evidence="1">The sequence shown here is derived from an EMBL/GenBank/DDBJ whole genome shotgun (WGS) entry which is preliminary data.</text>
</comment>
<accession>A0A841YUQ1</accession>